<dbReference type="PANTHER" id="PTHR30525:SF0">
    <property type="entry name" value="1-DEOXY-D-XYLULOSE 5-PHOSPHATE REDUCTOISOMERASE, CHLOROPLASTIC"/>
    <property type="match status" value="1"/>
</dbReference>
<feature type="binding site" evidence="9">
    <location>
        <position position="213"/>
    </location>
    <ligand>
        <name>Mn(2+)</name>
        <dbReference type="ChEBI" id="CHEBI:29035"/>
    </ligand>
</feature>
<keyword evidence="6 9" id="KW-0464">Manganese</keyword>
<keyword evidence="4 9" id="KW-0521">NADP</keyword>
<evidence type="ECO:0000313" key="15">
    <source>
        <dbReference type="Proteomes" id="UP000199322"/>
    </source>
</evidence>
<gene>
    <name evidence="9" type="primary">dxr</name>
    <name evidence="14" type="ORF">E4650_04685</name>
    <name evidence="13" type="ORF">SAMN04488588_0656</name>
</gene>
<dbReference type="PIRSF" id="PIRSF006205">
    <property type="entry name" value="Dxp_reductismrs"/>
    <property type="match status" value="1"/>
</dbReference>
<feature type="domain" description="1-deoxy-D-xylulose 5-phosphate reductoisomerase N-terminal" evidence="10">
    <location>
        <begin position="5"/>
        <end position="126"/>
    </location>
</feature>
<feature type="binding site" evidence="9">
    <location>
        <position position="145"/>
    </location>
    <ligand>
        <name>1-deoxy-D-xylulose 5-phosphate</name>
        <dbReference type="ChEBI" id="CHEBI:57792"/>
    </ligand>
</feature>
<comment type="similarity">
    <text evidence="2 9">Belongs to the DXR family.</text>
</comment>
<dbReference type="Proteomes" id="UP000199322">
    <property type="component" value="Unassembled WGS sequence"/>
</dbReference>
<dbReference type="Proteomes" id="UP000297288">
    <property type="component" value="Unassembled WGS sequence"/>
</dbReference>
<evidence type="ECO:0000256" key="1">
    <source>
        <dbReference type="ARBA" id="ARBA00005094"/>
    </source>
</evidence>
<dbReference type="RefSeq" id="WP_091402771.1">
    <property type="nucleotide sequence ID" value="NZ_FMYV01000002.1"/>
</dbReference>
<evidence type="ECO:0000313" key="16">
    <source>
        <dbReference type="Proteomes" id="UP000297288"/>
    </source>
</evidence>
<feature type="binding site" evidence="9">
    <location>
        <position position="191"/>
    </location>
    <ligand>
        <name>1-deoxy-D-xylulose 5-phosphate</name>
        <dbReference type="ChEBI" id="CHEBI:57792"/>
    </ligand>
</feature>
<dbReference type="Gene3D" id="1.10.1740.10">
    <property type="match status" value="1"/>
</dbReference>
<feature type="binding site" evidence="9">
    <location>
        <position position="13"/>
    </location>
    <ligand>
        <name>NADPH</name>
        <dbReference type="ChEBI" id="CHEBI:57783"/>
    </ligand>
</feature>
<dbReference type="GO" id="GO:0030145">
    <property type="term" value="F:manganese ion binding"/>
    <property type="evidence" value="ECO:0007669"/>
    <property type="project" value="TreeGrafter"/>
</dbReference>
<keyword evidence="9" id="KW-0460">Magnesium</keyword>
<evidence type="ECO:0000259" key="11">
    <source>
        <dbReference type="Pfam" id="PF08436"/>
    </source>
</evidence>
<accession>A0A1G6JWC5</accession>
<keyword evidence="13" id="KW-0413">Isomerase</keyword>
<feature type="binding site" evidence="9">
    <location>
        <position position="119"/>
    </location>
    <ligand>
        <name>1-deoxy-D-xylulose 5-phosphate</name>
        <dbReference type="ChEBI" id="CHEBI:57792"/>
    </ligand>
</feature>
<keyword evidence="5 9" id="KW-0560">Oxidoreductase</keyword>
<feature type="binding site" evidence="9">
    <location>
        <position position="12"/>
    </location>
    <ligand>
        <name>NADPH</name>
        <dbReference type="ChEBI" id="CHEBI:57783"/>
    </ligand>
</feature>
<dbReference type="OrthoDB" id="9806546at2"/>
<dbReference type="GO" id="GO:0051484">
    <property type="term" value="P:isopentenyl diphosphate biosynthetic process, methylerythritol 4-phosphate pathway involved in terpenoid biosynthetic process"/>
    <property type="evidence" value="ECO:0007669"/>
    <property type="project" value="TreeGrafter"/>
</dbReference>
<evidence type="ECO:0000256" key="8">
    <source>
        <dbReference type="ARBA" id="ARBA00048543"/>
    </source>
</evidence>
<keyword evidence="15" id="KW-1185">Reference proteome</keyword>
<evidence type="ECO:0000313" key="13">
    <source>
        <dbReference type="EMBL" id="SDC23013.1"/>
    </source>
</evidence>
<dbReference type="SUPFAM" id="SSF55347">
    <property type="entry name" value="Glyceraldehyde-3-phosphate dehydrogenase-like, C-terminal domain"/>
    <property type="match status" value="1"/>
</dbReference>
<keyword evidence="7 9" id="KW-0414">Isoprene biosynthesis</keyword>
<dbReference type="InterPro" id="IPR003821">
    <property type="entry name" value="DXP_reductoisomerase"/>
</dbReference>
<feature type="domain" description="DXP reductoisomerase C-terminal" evidence="12">
    <location>
        <begin position="252"/>
        <end position="366"/>
    </location>
</feature>
<feature type="binding site" evidence="9">
    <location>
        <position position="120"/>
    </location>
    <ligand>
        <name>NADPH</name>
        <dbReference type="ChEBI" id="CHEBI:57783"/>
    </ligand>
</feature>
<feature type="binding site" evidence="9">
    <location>
        <position position="213"/>
    </location>
    <ligand>
        <name>1-deoxy-D-xylulose 5-phosphate</name>
        <dbReference type="ChEBI" id="CHEBI:57792"/>
    </ligand>
</feature>
<feature type="binding site" evidence="9">
    <location>
        <position position="210"/>
    </location>
    <ligand>
        <name>1-deoxy-D-xylulose 5-phosphate</name>
        <dbReference type="ChEBI" id="CHEBI:57792"/>
    </ligand>
</feature>
<proteinExistence type="inferred from homology"/>
<keyword evidence="3 9" id="KW-0479">Metal-binding</keyword>
<feature type="binding site" evidence="9">
    <location>
        <position position="197"/>
    </location>
    <ligand>
        <name>NADPH</name>
        <dbReference type="ChEBI" id="CHEBI:57783"/>
    </ligand>
</feature>
<feature type="binding site" evidence="9">
    <location>
        <position position="209"/>
    </location>
    <ligand>
        <name>1-deoxy-D-xylulose 5-phosphate</name>
        <dbReference type="ChEBI" id="CHEBI:57792"/>
    </ligand>
</feature>
<dbReference type="Pfam" id="PF08436">
    <property type="entry name" value="DXP_redisom_C"/>
    <property type="match status" value="1"/>
</dbReference>
<comment type="pathway">
    <text evidence="1 9">Isoprenoid biosynthesis; isopentenyl diphosphate biosynthesis via DXP pathway; isopentenyl diphosphate from 1-deoxy-D-xylulose 5-phosphate: step 1/6.</text>
</comment>
<feature type="binding site" evidence="9">
    <location>
        <position position="168"/>
    </location>
    <ligand>
        <name>1-deoxy-D-xylulose 5-phosphate</name>
        <dbReference type="ChEBI" id="CHEBI:57792"/>
    </ligand>
</feature>
<dbReference type="InterPro" id="IPR013512">
    <property type="entry name" value="DXP_reductoisomerase_N"/>
</dbReference>
<dbReference type="SUPFAM" id="SSF69055">
    <property type="entry name" value="1-deoxy-D-xylulose-5-phosphate reductoisomerase, C-terminal domain"/>
    <property type="match status" value="1"/>
</dbReference>
<feature type="domain" description="1-deoxy-D-xylulose 5-phosphate reductoisomerase C-terminal" evidence="11">
    <location>
        <begin position="140"/>
        <end position="221"/>
    </location>
</feature>
<comment type="cofactor">
    <cofactor evidence="9">
        <name>Mg(2+)</name>
        <dbReference type="ChEBI" id="CHEBI:18420"/>
    </cofactor>
    <cofactor evidence="9">
        <name>Mn(2+)</name>
        <dbReference type="ChEBI" id="CHEBI:29035"/>
    </cofactor>
</comment>
<reference evidence="14 16" key="2">
    <citation type="submission" date="2019-04" db="EMBL/GenBank/DDBJ databases">
        <title>Draft genome sequence data and analysis of a Fermenting Bacterium, Geotoga petraea strain HO-Geo1, isolated from heavy-oil petroleum reservoir in Russia.</title>
        <authorList>
            <person name="Grouzdev D.S."/>
            <person name="Semenova E.M."/>
            <person name="Sokolova D.S."/>
            <person name="Tourova T.P."/>
            <person name="Poltaraus A.B."/>
            <person name="Nazina T.N."/>
        </authorList>
    </citation>
    <scope>NUCLEOTIDE SEQUENCE [LARGE SCALE GENOMIC DNA]</scope>
    <source>
        <strain evidence="14 16">HO-Geo1</strain>
    </source>
</reference>
<evidence type="ECO:0000259" key="10">
    <source>
        <dbReference type="Pfam" id="PF02670"/>
    </source>
</evidence>
<dbReference type="PANTHER" id="PTHR30525">
    <property type="entry name" value="1-DEOXY-D-XYLULOSE 5-PHOSPHATE REDUCTOISOMERASE"/>
    <property type="match status" value="1"/>
</dbReference>
<evidence type="ECO:0000256" key="2">
    <source>
        <dbReference type="ARBA" id="ARBA00006825"/>
    </source>
</evidence>
<sequence length="376" mass="42396">MKTLFITGITGSIGTQALDVLNTLNDSINLIGGSVNSNWRKLKIIIEKYGLKYAALAKPSNEVPNFYKGCKIFKGDNSTENAIEKANADISLIATSGAAGLAHTIQASKYSKRIALANKESLVLGGDLILNLFKKNGNELIPVDSEHSAIFQLVLGENSIDEIYLTASGGSLRDKQPFELKNITKEQVLNHPTWSMGKRITVDSASMVNKILEVIEAYYLFNTNKIKIFINRNSHIHSMVKFKDGVIKMHFGKPNMKVPIAYAFTYPDRLYEYEIPDIINTEINFEEPDIQKYPVLKNLDRILGNHSLHIALNASDEVAVDYFLKGNIKYLDINKTINYVINEIEKKQINIKNFQDIFNLDNECRKIAEEFIKEEL</sequence>
<reference evidence="13 15" key="1">
    <citation type="submission" date="2016-10" db="EMBL/GenBank/DDBJ databases">
        <authorList>
            <person name="de Groot N.N."/>
        </authorList>
    </citation>
    <scope>NUCLEOTIDE SEQUENCE [LARGE SCALE GENOMIC DNA]</scope>
    <source>
        <strain evidence="13 15">WG14</strain>
    </source>
</reference>
<dbReference type="NCBIfam" id="TIGR00243">
    <property type="entry name" value="Dxr"/>
    <property type="match status" value="1"/>
</dbReference>
<name>A0A1G6JWC5_9BACT</name>
<comment type="catalytic activity">
    <reaction evidence="8">
        <text>2-C-methyl-D-erythritol 4-phosphate + NADP(+) = 1-deoxy-D-xylulose 5-phosphate + NADPH + H(+)</text>
        <dbReference type="Rhea" id="RHEA:13717"/>
        <dbReference type="ChEBI" id="CHEBI:15378"/>
        <dbReference type="ChEBI" id="CHEBI:57783"/>
        <dbReference type="ChEBI" id="CHEBI:57792"/>
        <dbReference type="ChEBI" id="CHEBI:58262"/>
        <dbReference type="ChEBI" id="CHEBI:58349"/>
        <dbReference type="EC" id="1.1.1.267"/>
    </reaction>
    <physiologicalReaction direction="right-to-left" evidence="8">
        <dbReference type="Rhea" id="RHEA:13719"/>
    </physiologicalReaction>
</comment>
<feature type="binding site" evidence="9">
    <location>
        <position position="146"/>
    </location>
    <ligand>
        <name>1-deoxy-D-xylulose 5-phosphate</name>
        <dbReference type="ChEBI" id="CHEBI:57792"/>
    </ligand>
</feature>
<feature type="binding site" evidence="9">
    <location>
        <position position="144"/>
    </location>
    <ligand>
        <name>Mn(2+)</name>
        <dbReference type="ChEBI" id="CHEBI:29035"/>
    </ligand>
</feature>
<dbReference type="InterPro" id="IPR013644">
    <property type="entry name" value="DXP_reductoisomerase_C"/>
</dbReference>
<dbReference type="EC" id="1.1.1.267" evidence="9"/>
<dbReference type="InterPro" id="IPR026877">
    <property type="entry name" value="DXPR_C"/>
</dbReference>
<feature type="binding site" evidence="9">
    <location>
        <position position="146"/>
    </location>
    <ligand>
        <name>Mn(2+)</name>
        <dbReference type="ChEBI" id="CHEBI:29035"/>
    </ligand>
</feature>
<evidence type="ECO:0000256" key="7">
    <source>
        <dbReference type="ARBA" id="ARBA00023229"/>
    </source>
</evidence>
<feature type="binding site" evidence="9">
    <location>
        <position position="118"/>
    </location>
    <ligand>
        <name>NADPH</name>
        <dbReference type="ChEBI" id="CHEBI:57783"/>
    </ligand>
</feature>
<organism evidence="13 15">
    <name type="scientific">Geotoga petraea</name>
    <dbReference type="NCBI Taxonomy" id="28234"/>
    <lineage>
        <taxon>Bacteria</taxon>
        <taxon>Thermotogati</taxon>
        <taxon>Thermotogota</taxon>
        <taxon>Thermotogae</taxon>
        <taxon>Petrotogales</taxon>
        <taxon>Petrotogaceae</taxon>
        <taxon>Geotoga</taxon>
    </lineage>
</organism>
<evidence type="ECO:0000313" key="14">
    <source>
        <dbReference type="EMBL" id="TGG88342.1"/>
    </source>
</evidence>
<dbReference type="UniPathway" id="UPA00056">
    <property type="reaction ID" value="UER00092"/>
</dbReference>
<dbReference type="Pfam" id="PF13288">
    <property type="entry name" value="DXPR_C"/>
    <property type="match status" value="1"/>
</dbReference>
<dbReference type="HAMAP" id="MF_00183">
    <property type="entry name" value="DXP_reductoisom"/>
    <property type="match status" value="1"/>
</dbReference>
<dbReference type="AlphaFoldDB" id="A0A1G6JWC5"/>
<dbReference type="EMBL" id="SRME01000002">
    <property type="protein sequence ID" value="TGG88342.1"/>
    <property type="molecule type" value="Genomic_DNA"/>
</dbReference>
<evidence type="ECO:0000256" key="6">
    <source>
        <dbReference type="ARBA" id="ARBA00023211"/>
    </source>
</evidence>
<comment type="function">
    <text evidence="9">Catalyzes the NADPH-dependent rearrangement and reduction of 1-deoxy-D-xylulose-5-phosphate (DXP) to 2-C-methyl-D-erythritol 4-phosphate (MEP).</text>
</comment>
<dbReference type="STRING" id="28234.SAMN04488588_0656"/>
<feature type="binding site" evidence="9">
    <location>
        <position position="204"/>
    </location>
    <ligand>
        <name>1-deoxy-D-xylulose 5-phosphate</name>
        <dbReference type="ChEBI" id="CHEBI:57792"/>
    </ligand>
</feature>
<protein>
    <recommendedName>
        <fullName evidence="9">1-deoxy-D-xylulose 5-phosphate reductoisomerase</fullName>
        <shortName evidence="9">DXP reductoisomerase</shortName>
        <ecNumber evidence="9">1.1.1.267</ecNumber>
    </recommendedName>
    <alternativeName>
        <fullName evidence="9">1-deoxyxylulose-5-phosphate reductoisomerase</fullName>
    </alternativeName>
    <alternativeName>
        <fullName evidence="9">2-C-methyl-D-erythritol 4-phosphate synthase</fullName>
    </alternativeName>
</protein>
<dbReference type="InterPro" id="IPR036169">
    <property type="entry name" value="DXPR_C_sf"/>
</dbReference>
<comment type="caution">
    <text evidence="9">Lacks conserved residue(s) required for the propagation of feature annotation.</text>
</comment>
<dbReference type="EMBL" id="FMYV01000002">
    <property type="protein sequence ID" value="SDC23013.1"/>
    <property type="molecule type" value="Genomic_DNA"/>
</dbReference>
<evidence type="ECO:0000256" key="9">
    <source>
        <dbReference type="HAMAP-Rule" id="MF_00183"/>
    </source>
</evidence>
<dbReference type="Pfam" id="PF02670">
    <property type="entry name" value="DXP_reductoisom"/>
    <property type="match status" value="1"/>
</dbReference>
<dbReference type="GO" id="GO:0030604">
    <property type="term" value="F:1-deoxy-D-xylulose-5-phosphate reductoisomerase activity"/>
    <property type="evidence" value="ECO:0007669"/>
    <property type="project" value="UniProtKB-UniRule"/>
</dbReference>
<feature type="binding site" evidence="9">
    <location>
        <position position="11"/>
    </location>
    <ligand>
        <name>NADPH</name>
        <dbReference type="ChEBI" id="CHEBI:57783"/>
    </ligand>
</feature>
<dbReference type="GO" id="GO:0070402">
    <property type="term" value="F:NADPH binding"/>
    <property type="evidence" value="ECO:0007669"/>
    <property type="project" value="InterPro"/>
</dbReference>
<evidence type="ECO:0000259" key="12">
    <source>
        <dbReference type="Pfam" id="PF13288"/>
    </source>
</evidence>
<dbReference type="SUPFAM" id="SSF51735">
    <property type="entry name" value="NAD(P)-binding Rossmann-fold domains"/>
    <property type="match status" value="1"/>
</dbReference>
<dbReference type="GO" id="GO:0016853">
    <property type="term" value="F:isomerase activity"/>
    <property type="evidence" value="ECO:0007669"/>
    <property type="project" value="UniProtKB-KW"/>
</dbReference>
<evidence type="ECO:0000256" key="3">
    <source>
        <dbReference type="ARBA" id="ARBA00022723"/>
    </source>
</evidence>
<dbReference type="Gene3D" id="3.40.50.720">
    <property type="entry name" value="NAD(P)-binding Rossmann-like Domain"/>
    <property type="match status" value="1"/>
</dbReference>
<evidence type="ECO:0000256" key="5">
    <source>
        <dbReference type="ARBA" id="ARBA00023002"/>
    </source>
</evidence>
<feature type="binding site" evidence="9">
    <location>
        <position position="38"/>
    </location>
    <ligand>
        <name>NADPH</name>
        <dbReference type="ChEBI" id="CHEBI:57783"/>
    </ligand>
</feature>
<feature type="binding site" evidence="9">
    <location>
        <position position="10"/>
    </location>
    <ligand>
        <name>NADPH</name>
        <dbReference type="ChEBI" id="CHEBI:57783"/>
    </ligand>
</feature>
<evidence type="ECO:0000256" key="4">
    <source>
        <dbReference type="ARBA" id="ARBA00022857"/>
    </source>
</evidence>
<dbReference type="InterPro" id="IPR036291">
    <property type="entry name" value="NAD(P)-bd_dom_sf"/>
</dbReference>